<keyword evidence="2" id="KW-0732">Signal</keyword>
<dbReference type="GeneID" id="118415938"/>
<dbReference type="PROSITE" id="PS51450">
    <property type="entry name" value="LRR"/>
    <property type="match status" value="1"/>
</dbReference>
<feature type="domain" description="Ig-like" evidence="7">
    <location>
        <begin position="189"/>
        <end position="286"/>
    </location>
</feature>
<evidence type="ECO:0000259" key="7">
    <source>
        <dbReference type="PROSITE" id="PS50835"/>
    </source>
</evidence>
<evidence type="ECO:0000256" key="4">
    <source>
        <dbReference type="ARBA" id="ARBA00023157"/>
    </source>
</evidence>
<proteinExistence type="predicted"/>
<dbReference type="SMART" id="SM00082">
    <property type="entry name" value="LRRCT"/>
    <property type="match status" value="1"/>
</dbReference>
<dbReference type="Gene3D" id="2.60.40.10">
    <property type="entry name" value="Immunoglobulins"/>
    <property type="match status" value="1"/>
</dbReference>
<dbReference type="PANTHER" id="PTHR24366">
    <property type="entry name" value="IG(IMMUNOGLOBULIN) AND LRR(LEUCINE RICH REPEAT) DOMAINS"/>
    <property type="match status" value="1"/>
</dbReference>
<dbReference type="Pfam" id="PF13855">
    <property type="entry name" value="LRR_8"/>
    <property type="match status" value="1"/>
</dbReference>
<dbReference type="InterPro" id="IPR007110">
    <property type="entry name" value="Ig-like_dom"/>
</dbReference>
<dbReference type="PROSITE" id="PS50835">
    <property type="entry name" value="IG_LIKE"/>
    <property type="match status" value="1"/>
</dbReference>
<evidence type="ECO:0000256" key="2">
    <source>
        <dbReference type="ARBA" id="ARBA00022729"/>
    </source>
</evidence>
<feature type="region of interest" description="Disordered" evidence="5">
    <location>
        <begin position="453"/>
        <end position="576"/>
    </location>
</feature>
<dbReference type="InterPro" id="IPR036179">
    <property type="entry name" value="Ig-like_dom_sf"/>
</dbReference>
<dbReference type="PANTHER" id="PTHR24366:SF161">
    <property type="entry name" value="TIR DOMAIN-CONTAINING PROTEIN"/>
    <property type="match status" value="1"/>
</dbReference>
<dbReference type="Gene3D" id="3.80.10.10">
    <property type="entry name" value="Ribonuclease Inhibitor"/>
    <property type="match status" value="1"/>
</dbReference>
<gene>
    <name evidence="9" type="primary">LOC118415938</name>
</gene>
<organism evidence="8 9">
    <name type="scientific">Branchiostoma floridae</name>
    <name type="common">Florida lancelet</name>
    <name type="synonym">Amphioxus</name>
    <dbReference type="NCBI Taxonomy" id="7739"/>
    <lineage>
        <taxon>Eukaryota</taxon>
        <taxon>Metazoa</taxon>
        <taxon>Chordata</taxon>
        <taxon>Cephalochordata</taxon>
        <taxon>Leptocardii</taxon>
        <taxon>Amphioxiformes</taxon>
        <taxon>Branchiostomatidae</taxon>
        <taxon>Branchiostoma</taxon>
    </lineage>
</organism>
<evidence type="ECO:0000313" key="9">
    <source>
        <dbReference type="RefSeq" id="XP_035676787.1"/>
    </source>
</evidence>
<evidence type="ECO:0000256" key="6">
    <source>
        <dbReference type="SAM" id="Phobius"/>
    </source>
</evidence>
<dbReference type="InterPro" id="IPR003591">
    <property type="entry name" value="Leu-rich_rpt_typical-subtyp"/>
</dbReference>
<evidence type="ECO:0000256" key="3">
    <source>
        <dbReference type="ARBA" id="ARBA00022737"/>
    </source>
</evidence>
<dbReference type="AlphaFoldDB" id="A0A9J7MQA8"/>
<reference evidence="8" key="1">
    <citation type="journal article" date="2020" name="Nat. Ecol. Evol.">
        <title>Deeply conserved synteny resolves early events in vertebrate evolution.</title>
        <authorList>
            <person name="Simakov O."/>
            <person name="Marletaz F."/>
            <person name="Yue J.X."/>
            <person name="O'Connell B."/>
            <person name="Jenkins J."/>
            <person name="Brandt A."/>
            <person name="Calef R."/>
            <person name="Tung C.H."/>
            <person name="Huang T.K."/>
            <person name="Schmutz J."/>
            <person name="Satoh N."/>
            <person name="Yu J.K."/>
            <person name="Putnam N.H."/>
            <person name="Green R.E."/>
            <person name="Rokhsar D.S."/>
        </authorList>
    </citation>
    <scope>NUCLEOTIDE SEQUENCE [LARGE SCALE GENOMIC DNA]</scope>
    <source>
        <strain evidence="8">S238N-H82</strain>
    </source>
</reference>
<dbReference type="RefSeq" id="XP_035676787.1">
    <property type="nucleotide sequence ID" value="XM_035820894.1"/>
</dbReference>
<dbReference type="InterPro" id="IPR013783">
    <property type="entry name" value="Ig-like_fold"/>
</dbReference>
<dbReference type="InterPro" id="IPR001611">
    <property type="entry name" value="Leu-rich_rpt"/>
</dbReference>
<dbReference type="SMART" id="SM00409">
    <property type="entry name" value="IG"/>
    <property type="match status" value="1"/>
</dbReference>
<keyword evidence="8" id="KW-1185">Reference proteome</keyword>
<reference evidence="9" key="2">
    <citation type="submission" date="2025-08" db="UniProtKB">
        <authorList>
            <consortium name="RefSeq"/>
        </authorList>
    </citation>
    <scope>IDENTIFICATION</scope>
    <source>
        <strain evidence="9">S238N-H82</strain>
        <tissue evidence="9">Testes</tissue>
    </source>
</reference>
<keyword evidence="4" id="KW-1015">Disulfide bond</keyword>
<dbReference type="Proteomes" id="UP000001554">
    <property type="component" value="Chromosome 5"/>
</dbReference>
<dbReference type="FunFam" id="2.60.40.10:FF:002224">
    <property type="entry name" value="Uncharacterized protein"/>
    <property type="match status" value="1"/>
</dbReference>
<feature type="transmembrane region" description="Helical" evidence="6">
    <location>
        <begin position="399"/>
        <end position="427"/>
    </location>
</feature>
<sequence>MFTGLGNLETLSLYINEMSEIQADSFNFTPQLIGLSLSRNKLTNLRSDMFTGLGNLEELWLHTNEINDIQAGTFSLTPQLTKLYLHKNKLISLSAGMFTGLPSLSELQLQDNQMVTLPSEAYNKLLSIRSININNNPWQCDCRMLPFRQKMTGYRSFEYQITCEGPSNFHGQKLKDISPEDLMSDCEEPTILKFERVHNNTAVEGETLHLVCEASGIPTPDITVTLPSGLNVTVESLTGRRVTVEVNGTIPITKLNVTAAADDGLYVCAATSPVGSTFATLLVDVQMNVATTGTVTTADTTGTVTTADTTGTVTSEATTGTVTTVDTTGTVTTADTTGTVTSEATTGTVTTVDTTGTVTTADTTGTVTSEATTGTMSPVSSPLAVTNTSLNKPDSSTSFSLPVLIGCVCGSVAGTVLLGAIIFTVWYKRKTQNPPSDPTPPVVFSNASASVTISGQGQTGQGGAQQPTGESLNARHSSDHAPGRPTSLEYEDVSLPKRNMMPNGAGPRQPPSKYQSLGPRQQPAEYQSLEPMKQSSEYQSLGPNKNRVPSDDLPPLPLPTGANNTQHYYQSLKRHI</sequence>
<dbReference type="InterPro" id="IPR000483">
    <property type="entry name" value="Cys-rich_flank_reg_C"/>
</dbReference>
<keyword evidence="1" id="KW-0433">Leucine-rich repeat</keyword>
<keyword evidence="3" id="KW-0677">Repeat</keyword>
<protein>
    <submittedName>
        <fullName evidence="9">Leucine-rich repeat-containing protein 4-like</fullName>
    </submittedName>
</protein>
<evidence type="ECO:0000256" key="5">
    <source>
        <dbReference type="SAM" id="MobiDB-lite"/>
    </source>
</evidence>
<evidence type="ECO:0000313" key="8">
    <source>
        <dbReference type="Proteomes" id="UP000001554"/>
    </source>
</evidence>
<dbReference type="InterPro" id="IPR003599">
    <property type="entry name" value="Ig_sub"/>
</dbReference>
<keyword evidence="6" id="KW-1133">Transmembrane helix</keyword>
<dbReference type="SMART" id="SM00369">
    <property type="entry name" value="LRR_TYP"/>
    <property type="match status" value="5"/>
</dbReference>
<name>A0A9J7MQA8_BRAFL</name>
<dbReference type="SUPFAM" id="SSF48726">
    <property type="entry name" value="Immunoglobulin"/>
    <property type="match status" value="1"/>
</dbReference>
<dbReference type="SUPFAM" id="SSF52058">
    <property type="entry name" value="L domain-like"/>
    <property type="match status" value="1"/>
</dbReference>
<dbReference type="InterPro" id="IPR032675">
    <property type="entry name" value="LRR_dom_sf"/>
</dbReference>
<accession>A0A9J7MQA8</accession>
<dbReference type="Pfam" id="PF13927">
    <property type="entry name" value="Ig_3"/>
    <property type="match status" value="1"/>
</dbReference>
<feature type="compositionally biased region" description="Polar residues" evidence="5">
    <location>
        <begin position="533"/>
        <end position="543"/>
    </location>
</feature>
<keyword evidence="6" id="KW-0812">Transmembrane</keyword>
<evidence type="ECO:0000256" key="1">
    <source>
        <dbReference type="ARBA" id="ARBA00022614"/>
    </source>
</evidence>
<dbReference type="OrthoDB" id="5954366at2759"/>
<dbReference type="KEGG" id="bfo:118415938"/>
<keyword evidence="6" id="KW-0472">Membrane</keyword>